<keyword evidence="5 7" id="KW-0472">Membrane</keyword>
<dbReference type="InterPro" id="IPR003838">
    <property type="entry name" value="ABC3_permease_C"/>
</dbReference>
<dbReference type="PANTHER" id="PTHR30572:SF4">
    <property type="entry name" value="ABC TRANSPORTER PERMEASE YTRF"/>
    <property type="match status" value="1"/>
</dbReference>
<evidence type="ECO:0000259" key="9">
    <source>
        <dbReference type="Pfam" id="PF12704"/>
    </source>
</evidence>
<evidence type="ECO:0000256" key="5">
    <source>
        <dbReference type="ARBA" id="ARBA00023136"/>
    </source>
</evidence>
<feature type="transmembrane region" description="Helical" evidence="7">
    <location>
        <begin position="271"/>
        <end position="296"/>
    </location>
</feature>
<dbReference type="Proteomes" id="UP000280935">
    <property type="component" value="Unassembled WGS sequence"/>
</dbReference>
<proteinExistence type="inferred from homology"/>
<name>A0A3P1WRM7_9ACTN</name>
<feature type="transmembrane region" description="Helical" evidence="7">
    <location>
        <begin position="496"/>
        <end position="517"/>
    </location>
</feature>
<dbReference type="OrthoDB" id="9780560at2"/>
<comment type="caution">
    <text evidence="10">The sequence shown here is derived from an EMBL/GenBank/DDBJ whole genome shotgun (WGS) entry which is preliminary data.</text>
</comment>
<evidence type="ECO:0000256" key="1">
    <source>
        <dbReference type="ARBA" id="ARBA00004651"/>
    </source>
</evidence>
<comment type="similarity">
    <text evidence="6">Belongs to the ABC-4 integral membrane protein family.</text>
</comment>
<keyword evidence="2" id="KW-1003">Cell membrane</keyword>
<dbReference type="AlphaFoldDB" id="A0A3P1WRM7"/>
<feature type="transmembrane region" description="Helical" evidence="7">
    <location>
        <begin position="440"/>
        <end position="468"/>
    </location>
</feature>
<feature type="transmembrane region" description="Helical" evidence="7">
    <location>
        <begin position="409"/>
        <end position="434"/>
    </location>
</feature>
<evidence type="ECO:0000313" key="10">
    <source>
        <dbReference type="EMBL" id="RRD48945.1"/>
    </source>
</evidence>
<dbReference type="InterPro" id="IPR050250">
    <property type="entry name" value="Macrolide_Exporter_MacB"/>
</dbReference>
<evidence type="ECO:0000256" key="7">
    <source>
        <dbReference type="SAM" id="Phobius"/>
    </source>
</evidence>
<protein>
    <submittedName>
        <fullName evidence="10">FtsX-like permease family protein</fullName>
    </submittedName>
</protein>
<feature type="transmembrane region" description="Helical" evidence="7">
    <location>
        <begin position="810"/>
        <end position="831"/>
    </location>
</feature>
<keyword evidence="4 7" id="KW-1133">Transmembrane helix</keyword>
<evidence type="ECO:0000256" key="3">
    <source>
        <dbReference type="ARBA" id="ARBA00022692"/>
    </source>
</evidence>
<feature type="transmembrane region" description="Helical" evidence="7">
    <location>
        <begin position="365"/>
        <end position="388"/>
    </location>
</feature>
<feature type="domain" description="MacB-like periplasmic core" evidence="9">
    <location>
        <begin position="495"/>
        <end position="692"/>
    </location>
</feature>
<dbReference type="PANTHER" id="PTHR30572">
    <property type="entry name" value="MEMBRANE COMPONENT OF TRANSPORTER-RELATED"/>
    <property type="match status" value="1"/>
</dbReference>
<feature type="domain" description="MacB-like periplasmic core" evidence="9">
    <location>
        <begin position="17"/>
        <end position="240"/>
    </location>
</feature>
<evidence type="ECO:0000259" key="8">
    <source>
        <dbReference type="Pfam" id="PF02687"/>
    </source>
</evidence>
<feature type="transmembrane region" description="Helical" evidence="7">
    <location>
        <begin position="720"/>
        <end position="743"/>
    </location>
</feature>
<feature type="transmembrane region" description="Helical" evidence="7">
    <location>
        <begin position="317"/>
        <end position="345"/>
    </location>
</feature>
<reference evidence="10 11" key="1">
    <citation type="submission" date="2018-11" db="EMBL/GenBank/DDBJ databases">
        <title>Genomes From Bacteria Associated with the Canine Oral Cavity: a Test Case for Automated Genome-Based Taxonomic Assignment.</title>
        <authorList>
            <person name="Coil D.A."/>
            <person name="Jospin G."/>
            <person name="Darling A.E."/>
            <person name="Wallis C."/>
            <person name="Davis I.J."/>
            <person name="Harris S."/>
            <person name="Eisen J.A."/>
            <person name="Holcombe L.J."/>
            <person name="O'Flynn C."/>
        </authorList>
    </citation>
    <scope>NUCLEOTIDE SEQUENCE [LARGE SCALE GENOMIC DNA]</scope>
    <source>
        <strain evidence="10 11">OH2822_COT-296</strain>
    </source>
</reference>
<evidence type="ECO:0000256" key="2">
    <source>
        <dbReference type="ARBA" id="ARBA00022475"/>
    </source>
</evidence>
<dbReference type="RefSeq" id="WP_125228440.1">
    <property type="nucleotide sequence ID" value="NZ_RQYT01000026.1"/>
</dbReference>
<evidence type="ECO:0000256" key="4">
    <source>
        <dbReference type="ARBA" id="ARBA00022989"/>
    </source>
</evidence>
<organism evidence="10 11">
    <name type="scientific">Arachnia propionica</name>
    <dbReference type="NCBI Taxonomy" id="1750"/>
    <lineage>
        <taxon>Bacteria</taxon>
        <taxon>Bacillati</taxon>
        <taxon>Actinomycetota</taxon>
        <taxon>Actinomycetes</taxon>
        <taxon>Propionibacteriales</taxon>
        <taxon>Propionibacteriaceae</taxon>
        <taxon>Arachnia</taxon>
    </lineage>
</organism>
<evidence type="ECO:0000313" key="11">
    <source>
        <dbReference type="Proteomes" id="UP000280935"/>
    </source>
</evidence>
<sequence>MLRAAWKSLMSRKIRLLMSALSIVLGITFVTGSLLFTQLLGSTYRQMLSSSVGDVNVLLGGSLDLGNGVRSQAVMIEPSVIDEIAAVDGVERVAGLVTHPSVYPLNRDGRVVTLGGAPGIAINFDDIPAMEGVVGMRVLDGRAPQADDEVALDPGTLTRSGHALGDRIRIATPRDGVREYLVVGTATYGDGATSGAAYLFFTVAAMQQLALGGIDGYTGVWIQTGSGADRAAVAERIQALLPEGFEAKDGTKVVAEIRDQLDVRLGFVNTFLLVFAGIALLVASLLILNTFSILVSQRSRELALFRALGAKRSQVRAAVLLEAVVMAVIGATVGIGAGYGLAWLIRWVLDAFGIGLGSTQPQLTWQTIVISYVLAVVITVIAALLPAIRASRTRPVEAMTQAAATTVEGIGLPAWFGLGLVQLGIAGIVCGVFLDVPQRLWWVACGAVAVLVGAVLSAAALGAPILWLCGRVGQLLFGEIGRMASRNASRQPRRTAATAATLMIGLTLVSTVAILAATTTASFRASLTADQRGDHLLTPVNFQPFHVDVAGLEGIDGVEKVWTYSHSALKLGDGDPEPIMGTSVDGLRDGNALEVLAGELLEVEGSVLIDHRLSRELDLPMGKVFTVPGIDGQPVELLVTGVFDEENAPQDVPKLVTNSATFPRIGDAQQFSTVKVKVSDGADRAAVKQALVDATAEYPLVSVVDNDEYINERLAQFNTLLGIIYALLALAIVISVLGIVNTLSLSVMERTREIGLLRAVGLTRGQLRRMVRLESVSVAVLGAGLGVVLGLLFGWALVRVIPDLKVLSIPWQQLVVFVVVAGLVGVIAAIAPARRASRLNVLDSIATE</sequence>
<dbReference type="InterPro" id="IPR025857">
    <property type="entry name" value="MacB_PCD"/>
</dbReference>
<evidence type="ECO:0000256" key="6">
    <source>
        <dbReference type="ARBA" id="ARBA00038076"/>
    </source>
</evidence>
<keyword evidence="3 7" id="KW-0812">Transmembrane</keyword>
<feature type="transmembrane region" description="Helical" evidence="7">
    <location>
        <begin position="776"/>
        <end position="798"/>
    </location>
</feature>
<accession>A0A3P1WRM7</accession>
<dbReference type="EMBL" id="RQYT01000026">
    <property type="protein sequence ID" value="RRD48945.1"/>
    <property type="molecule type" value="Genomic_DNA"/>
</dbReference>
<feature type="domain" description="ABC3 transporter permease C-terminal" evidence="8">
    <location>
        <begin position="274"/>
        <end position="394"/>
    </location>
</feature>
<feature type="domain" description="ABC3 transporter permease C-terminal" evidence="8">
    <location>
        <begin position="726"/>
        <end position="840"/>
    </location>
</feature>
<dbReference type="Pfam" id="PF12704">
    <property type="entry name" value="MacB_PCD"/>
    <property type="match status" value="2"/>
</dbReference>
<dbReference type="Pfam" id="PF02687">
    <property type="entry name" value="FtsX"/>
    <property type="match status" value="2"/>
</dbReference>
<gene>
    <name evidence="10" type="ORF">EII35_10580</name>
</gene>
<comment type="subcellular location">
    <subcellularLocation>
        <location evidence="1">Cell membrane</location>
        <topology evidence="1">Multi-pass membrane protein</topology>
    </subcellularLocation>
</comment>
<dbReference type="GO" id="GO:0005886">
    <property type="term" value="C:plasma membrane"/>
    <property type="evidence" value="ECO:0007669"/>
    <property type="project" value="UniProtKB-SubCell"/>
</dbReference>
<dbReference type="GO" id="GO:0022857">
    <property type="term" value="F:transmembrane transporter activity"/>
    <property type="evidence" value="ECO:0007669"/>
    <property type="project" value="TreeGrafter"/>
</dbReference>